<keyword evidence="2" id="KW-0175">Coiled coil</keyword>
<evidence type="ECO:0000259" key="3">
    <source>
        <dbReference type="PROSITE" id="PS50891"/>
    </source>
</evidence>
<dbReference type="Proteomes" id="UP000189703">
    <property type="component" value="Unplaced"/>
</dbReference>
<dbReference type="Pfam" id="PF03195">
    <property type="entry name" value="LOB"/>
    <property type="match status" value="1"/>
</dbReference>
<evidence type="ECO:0000256" key="2">
    <source>
        <dbReference type="SAM" id="Coils"/>
    </source>
</evidence>
<dbReference type="InParanoid" id="A0A1U8BP35"/>
<reference evidence="5" key="1">
    <citation type="submission" date="2025-08" db="UniProtKB">
        <authorList>
            <consortium name="RefSeq"/>
        </authorList>
    </citation>
    <scope>IDENTIFICATION</scope>
</reference>
<protein>
    <submittedName>
        <fullName evidence="5">LOB domain-containing protein 2</fullName>
    </submittedName>
</protein>
<dbReference type="PANTHER" id="PTHR31301">
    <property type="entry name" value="LOB DOMAIN-CONTAINING PROTEIN 4-RELATED"/>
    <property type="match status" value="1"/>
</dbReference>
<evidence type="ECO:0000313" key="4">
    <source>
        <dbReference type="Proteomes" id="UP000189703"/>
    </source>
</evidence>
<dbReference type="GO" id="GO:0006355">
    <property type="term" value="P:regulation of DNA-templated transcription"/>
    <property type="evidence" value="ECO:0000318"/>
    <property type="project" value="GO_Central"/>
</dbReference>
<dbReference type="KEGG" id="nnu:104613214"/>
<comment type="similarity">
    <text evidence="1">Belongs to the LOB domain-containing protein family.</text>
</comment>
<dbReference type="eggNOG" id="ENOG502S1XJ">
    <property type="taxonomic scope" value="Eukaryota"/>
</dbReference>
<evidence type="ECO:0000256" key="1">
    <source>
        <dbReference type="ARBA" id="ARBA00005474"/>
    </source>
</evidence>
<evidence type="ECO:0000313" key="5">
    <source>
        <dbReference type="RefSeq" id="XP_010279241.1"/>
    </source>
</evidence>
<dbReference type="GO" id="GO:0001216">
    <property type="term" value="F:DNA-binding transcription activator activity"/>
    <property type="evidence" value="ECO:0000318"/>
    <property type="project" value="GO_Central"/>
</dbReference>
<dbReference type="GO" id="GO:0005634">
    <property type="term" value="C:nucleus"/>
    <property type="evidence" value="ECO:0000318"/>
    <property type="project" value="GO_Central"/>
</dbReference>
<dbReference type="OrthoDB" id="913402at2759"/>
<name>A0A1U8BP35_NELNU</name>
<accession>A0A1U8BP35</accession>
<organism evidence="4 5">
    <name type="scientific">Nelumbo nucifera</name>
    <name type="common">Sacred lotus</name>
    <dbReference type="NCBI Taxonomy" id="4432"/>
    <lineage>
        <taxon>Eukaryota</taxon>
        <taxon>Viridiplantae</taxon>
        <taxon>Streptophyta</taxon>
        <taxon>Embryophyta</taxon>
        <taxon>Tracheophyta</taxon>
        <taxon>Spermatophyta</taxon>
        <taxon>Magnoliopsida</taxon>
        <taxon>Proteales</taxon>
        <taxon>Nelumbonaceae</taxon>
        <taxon>Nelumbo</taxon>
    </lineage>
</organism>
<dbReference type="OMA" id="MESADHY"/>
<proteinExistence type="inferred from homology"/>
<dbReference type="PROSITE" id="PS50891">
    <property type="entry name" value="LOB"/>
    <property type="match status" value="1"/>
</dbReference>
<dbReference type="GeneID" id="104613214"/>
<sequence>MQKSNSGASVHHACAACKHQRKRCGEDCILAPLFTPEKTQQFQAVHKVFGVSNVQKMLRKLDSHESRVKAAESLIWEAVHRQKDPIHGCYGEYKRVVEELKSLKRQQMAAMRRPESMIYKPGPALVDWSNNNNANAMGVNNSNYIQSSGSLLFDAVPYSIQGQEKGSHGRDPLRSVVCSPNPMNGFNQTYNYLPADQYGRMTLKTMDDTIWNGGS</sequence>
<feature type="domain" description="LOB" evidence="3">
    <location>
        <begin position="12"/>
        <end position="114"/>
    </location>
</feature>
<keyword evidence="4" id="KW-1185">Reference proteome</keyword>
<dbReference type="AlphaFoldDB" id="A0A1U8BP35"/>
<dbReference type="InterPro" id="IPR004883">
    <property type="entry name" value="LOB"/>
</dbReference>
<feature type="coiled-coil region" evidence="2">
    <location>
        <begin position="54"/>
        <end position="113"/>
    </location>
</feature>
<dbReference type="PANTHER" id="PTHR31301:SF19">
    <property type="entry name" value="LOB DOMAIN-CONTAINING PROTEIN 2"/>
    <property type="match status" value="1"/>
</dbReference>
<dbReference type="RefSeq" id="XP_010279241.1">
    <property type="nucleotide sequence ID" value="XM_010280939.1"/>
</dbReference>
<gene>
    <name evidence="5" type="primary">LOC104613214</name>
</gene>